<reference evidence="2 3" key="1">
    <citation type="journal article" date="2019" name="Int. J. Syst. Evol. Microbiol.">
        <title>The Global Catalogue of Microorganisms (GCM) 10K type strain sequencing project: providing services to taxonomists for standard genome sequencing and annotation.</title>
        <authorList>
            <consortium name="The Broad Institute Genomics Platform"/>
            <consortium name="The Broad Institute Genome Sequencing Center for Infectious Disease"/>
            <person name="Wu L."/>
            <person name="Ma J."/>
        </authorList>
    </citation>
    <scope>NUCLEOTIDE SEQUENCE [LARGE SCALE GENOMIC DNA]</scope>
    <source>
        <strain evidence="2 3">JCM 15933</strain>
    </source>
</reference>
<sequence>MTKRSPFTTAALVLAAIINGGPGVWAFFAPRSFYDVIATYPPYNEHLFHDIGAFELGLTAAILISLVWRDGLSVALFGGAVGATVHAVAHFLDRDLGGRSSDPWTLGAVAVVLTAGLVAHRRRPTRT</sequence>
<evidence type="ECO:0000313" key="3">
    <source>
        <dbReference type="Proteomes" id="UP001501470"/>
    </source>
</evidence>
<keyword evidence="1" id="KW-0472">Membrane</keyword>
<feature type="transmembrane region" description="Helical" evidence="1">
    <location>
        <begin position="104"/>
        <end position="120"/>
    </location>
</feature>
<accession>A0ABN2DCC8</accession>
<feature type="transmembrane region" description="Helical" evidence="1">
    <location>
        <begin position="50"/>
        <end position="68"/>
    </location>
</feature>
<keyword evidence="1" id="KW-1133">Transmembrane helix</keyword>
<dbReference type="EMBL" id="BAAAQD010000050">
    <property type="protein sequence ID" value="GAA1573405.1"/>
    <property type="molecule type" value="Genomic_DNA"/>
</dbReference>
<keyword evidence="3" id="KW-1185">Reference proteome</keyword>
<evidence type="ECO:0000256" key="1">
    <source>
        <dbReference type="SAM" id="Phobius"/>
    </source>
</evidence>
<gene>
    <name evidence="2" type="ORF">GCM10009827_114170</name>
</gene>
<comment type="caution">
    <text evidence="2">The sequence shown here is derived from an EMBL/GenBank/DDBJ whole genome shotgun (WGS) entry which is preliminary data.</text>
</comment>
<dbReference type="Proteomes" id="UP001501470">
    <property type="component" value="Unassembled WGS sequence"/>
</dbReference>
<evidence type="ECO:0008006" key="4">
    <source>
        <dbReference type="Google" id="ProtNLM"/>
    </source>
</evidence>
<evidence type="ECO:0000313" key="2">
    <source>
        <dbReference type="EMBL" id="GAA1573405.1"/>
    </source>
</evidence>
<protein>
    <recommendedName>
        <fullName evidence="4">Integral membrane protein</fullName>
    </recommendedName>
</protein>
<feature type="transmembrane region" description="Helical" evidence="1">
    <location>
        <begin position="75"/>
        <end position="92"/>
    </location>
</feature>
<dbReference type="RefSeq" id="WP_344514882.1">
    <property type="nucleotide sequence ID" value="NZ_BAAAQD010000050.1"/>
</dbReference>
<organism evidence="2 3">
    <name type="scientific">Dactylosporangium maewongense</name>
    <dbReference type="NCBI Taxonomy" id="634393"/>
    <lineage>
        <taxon>Bacteria</taxon>
        <taxon>Bacillati</taxon>
        <taxon>Actinomycetota</taxon>
        <taxon>Actinomycetes</taxon>
        <taxon>Micromonosporales</taxon>
        <taxon>Micromonosporaceae</taxon>
        <taxon>Dactylosporangium</taxon>
    </lineage>
</organism>
<keyword evidence="1" id="KW-0812">Transmembrane</keyword>
<proteinExistence type="predicted"/>
<name>A0ABN2DCC8_9ACTN</name>